<feature type="compositionally biased region" description="Basic and acidic residues" evidence="2">
    <location>
        <begin position="1"/>
        <end position="34"/>
    </location>
</feature>
<feature type="region of interest" description="Disordered" evidence="2">
    <location>
        <begin position="128"/>
        <end position="149"/>
    </location>
</feature>
<dbReference type="EMBL" id="KL198051">
    <property type="protein sequence ID" value="KDQ12326.1"/>
    <property type="molecule type" value="Genomic_DNA"/>
</dbReference>
<dbReference type="GO" id="GO:0000398">
    <property type="term" value="P:mRNA splicing, via spliceosome"/>
    <property type="evidence" value="ECO:0007669"/>
    <property type="project" value="TreeGrafter"/>
</dbReference>
<feature type="region of interest" description="Disordered" evidence="2">
    <location>
        <begin position="267"/>
        <end position="405"/>
    </location>
</feature>
<dbReference type="Pfam" id="PF04677">
    <property type="entry name" value="CwfJ_C_1"/>
    <property type="match status" value="1"/>
</dbReference>
<accession>A0A067MLA4</accession>
<evidence type="ECO:0008006" key="7">
    <source>
        <dbReference type="Google" id="ProtNLM"/>
    </source>
</evidence>
<feature type="region of interest" description="Disordered" evidence="2">
    <location>
        <begin position="183"/>
        <end position="236"/>
    </location>
</feature>
<dbReference type="FunCoup" id="A0A067MLA4">
    <property type="interactions" value="104"/>
</dbReference>
<dbReference type="STRING" id="930990.A0A067MLA4"/>
<feature type="compositionally biased region" description="Basic and acidic residues" evidence="2">
    <location>
        <begin position="269"/>
        <end position="317"/>
    </location>
</feature>
<feature type="domain" description="Cwf19-like protein C-terminal" evidence="3">
    <location>
        <begin position="708"/>
        <end position="826"/>
    </location>
</feature>
<dbReference type="Proteomes" id="UP000027195">
    <property type="component" value="Unassembled WGS sequence"/>
</dbReference>
<feature type="region of interest" description="Disordered" evidence="2">
    <location>
        <begin position="1"/>
        <end position="93"/>
    </location>
</feature>
<dbReference type="Pfam" id="PF04676">
    <property type="entry name" value="CwfJ_C_2"/>
    <property type="match status" value="1"/>
</dbReference>
<dbReference type="HOGENOM" id="CLU_015540_2_0_1"/>
<dbReference type="PANTHER" id="PTHR12072">
    <property type="entry name" value="CWF19, CELL CYCLE CONTROL PROTEIN"/>
    <property type="match status" value="1"/>
</dbReference>
<name>A0A067MLA4_BOTB1</name>
<feature type="compositionally biased region" description="Basic and acidic residues" evidence="2">
    <location>
        <begin position="60"/>
        <end position="70"/>
    </location>
</feature>
<evidence type="ECO:0000313" key="5">
    <source>
        <dbReference type="EMBL" id="KDQ12326.1"/>
    </source>
</evidence>
<dbReference type="Gene3D" id="3.30.428.10">
    <property type="entry name" value="HIT-like"/>
    <property type="match status" value="1"/>
</dbReference>
<dbReference type="InterPro" id="IPR040194">
    <property type="entry name" value="Cwf19-like"/>
</dbReference>
<evidence type="ECO:0000256" key="2">
    <source>
        <dbReference type="SAM" id="MobiDB-lite"/>
    </source>
</evidence>
<dbReference type="OrthoDB" id="2113965at2759"/>
<dbReference type="InterPro" id="IPR006767">
    <property type="entry name" value="Cwf19-like_C_dom-2"/>
</dbReference>
<dbReference type="GO" id="GO:0071014">
    <property type="term" value="C:post-mRNA release spliceosomal complex"/>
    <property type="evidence" value="ECO:0007669"/>
    <property type="project" value="TreeGrafter"/>
</dbReference>
<proteinExistence type="inferred from homology"/>
<dbReference type="PANTHER" id="PTHR12072:SF5">
    <property type="entry name" value="CWF19-LIKE PROTEIN 2"/>
    <property type="match status" value="1"/>
</dbReference>
<dbReference type="InterPro" id="IPR006768">
    <property type="entry name" value="Cwf19-like_C_dom-1"/>
</dbReference>
<feature type="compositionally biased region" description="Polar residues" evidence="2">
    <location>
        <begin position="393"/>
        <end position="405"/>
    </location>
</feature>
<reference evidence="6" key="1">
    <citation type="journal article" date="2014" name="Proc. Natl. Acad. Sci. U.S.A.">
        <title>Extensive sampling of basidiomycete genomes demonstrates inadequacy of the white-rot/brown-rot paradigm for wood decay fungi.</title>
        <authorList>
            <person name="Riley R."/>
            <person name="Salamov A.A."/>
            <person name="Brown D.W."/>
            <person name="Nagy L.G."/>
            <person name="Floudas D."/>
            <person name="Held B.W."/>
            <person name="Levasseur A."/>
            <person name="Lombard V."/>
            <person name="Morin E."/>
            <person name="Otillar R."/>
            <person name="Lindquist E.A."/>
            <person name="Sun H."/>
            <person name="LaButti K.M."/>
            <person name="Schmutz J."/>
            <person name="Jabbour D."/>
            <person name="Luo H."/>
            <person name="Baker S.E."/>
            <person name="Pisabarro A.G."/>
            <person name="Walton J.D."/>
            <person name="Blanchette R.A."/>
            <person name="Henrissat B."/>
            <person name="Martin F."/>
            <person name="Cullen D."/>
            <person name="Hibbett D.S."/>
            <person name="Grigoriev I.V."/>
        </authorList>
    </citation>
    <scope>NUCLEOTIDE SEQUENCE [LARGE SCALE GENOMIC DNA]</scope>
    <source>
        <strain evidence="6">FD-172 SS1</strain>
    </source>
</reference>
<evidence type="ECO:0000313" key="6">
    <source>
        <dbReference type="Proteomes" id="UP000027195"/>
    </source>
</evidence>
<feature type="region of interest" description="Disordered" evidence="2">
    <location>
        <begin position="471"/>
        <end position="493"/>
    </location>
</feature>
<feature type="compositionally biased region" description="Basic and acidic residues" evidence="2">
    <location>
        <begin position="188"/>
        <end position="202"/>
    </location>
</feature>
<dbReference type="InterPro" id="IPR036265">
    <property type="entry name" value="HIT-like_sf"/>
</dbReference>
<evidence type="ECO:0000259" key="3">
    <source>
        <dbReference type="Pfam" id="PF04676"/>
    </source>
</evidence>
<evidence type="ECO:0000256" key="1">
    <source>
        <dbReference type="ARBA" id="ARBA00006795"/>
    </source>
</evidence>
<dbReference type="InParanoid" id="A0A067MLA4"/>
<sequence>MAASDAEHPERRHKDKEKSRSKDKERRHKDDDGHKSKKRHHKRDEQKGEDRKRHKKRHRRDDDASLKVVDDNDEGDVWVEKDISQDGMHPLATDIPTADSLALKSTTTASDVPLPPSLHTETTLKRDEWMFPPSEPPQASQASSSGKVMAMTEQSFTEDYGDEEVDKRTLSGGIDFFSSLGTEKRKKIREDKPDPEKLKISSRELNVQLKEGKSLDEYTTVAPKPTAPGGPGSTWRMSKLKRTYEIAEEEGRTVEEVAIERYGSMEEFNEARSERQWLDDRDGRRALRGGRDSHGRGREHQRDDGERKWNEGEKRWMYSDMGGPSRPDSRSSFRRPGGTDESTPSTPRGAGSGSKTTPASERPPTNKRLDSLRHTNPSSSQPSTPIPRVMTPQIPQKSRALSPSSLNKLQARVLRARLMGGADADALEMEYNEAVANAGSGSGGGGDSSGDKKVEVLPSLDVRGRLYDVGQGRDDGTILPGNRKKKEKVETRDPKTGDLVRYNADDDTTTLGEMLRQERFGAGMADQKDMDAELARAIMGDGKFEDDLEYMDDNAEKLGRKKMRTDAMKRQFAINDYARTQKALASCMHCYGEDDSPPKAAIIAMGTRAYLACPLFEELVEGHCYIVPIQHHLSSLEADDDVWDEIRNFMKCLMRMFAEEDKGVMFYETVISLKHQKHTYIECVPVPWEQFEDLPAYFKESILASESEWSQHKKVIDFSARPGGFRRAMVPNLPYFMVQWDYKGEKGYGHVIEGVGDDAGGGDGDGAVDEGDKGGGEFPRYFAAEIIGNVMELEPRKWRRPKRVDLRQNKARADRFNQKYAKHDWTKMIGKA</sequence>
<gene>
    <name evidence="5" type="ORF">BOTBODRAFT_113169</name>
</gene>
<keyword evidence="6" id="KW-1185">Reference proteome</keyword>
<comment type="similarity">
    <text evidence="1">Belongs to the CWF19 family.</text>
</comment>
<feature type="compositionally biased region" description="Polar residues" evidence="2">
    <location>
        <begin position="374"/>
        <end position="383"/>
    </location>
</feature>
<protein>
    <recommendedName>
        <fullName evidence="7">Cwf19-like C-terminal domain-containing protein</fullName>
    </recommendedName>
</protein>
<evidence type="ECO:0000259" key="4">
    <source>
        <dbReference type="Pfam" id="PF04677"/>
    </source>
</evidence>
<dbReference type="AlphaFoldDB" id="A0A067MLA4"/>
<feature type="domain" description="Cwf19-like C-terminal" evidence="4">
    <location>
        <begin position="575"/>
        <end position="699"/>
    </location>
</feature>
<organism evidence="5 6">
    <name type="scientific">Botryobasidium botryosum (strain FD-172 SS1)</name>
    <dbReference type="NCBI Taxonomy" id="930990"/>
    <lineage>
        <taxon>Eukaryota</taxon>
        <taxon>Fungi</taxon>
        <taxon>Dikarya</taxon>
        <taxon>Basidiomycota</taxon>
        <taxon>Agaricomycotina</taxon>
        <taxon>Agaricomycetes</taxon>
        <taxon>Cantharellales</taxon>
        <taxon>Botryobasidiaceae</taxon>
        <taxon>Botryobasidium</taxon>
    </lineage>
</organism>